<dbReference type="InterPro" id="IPR011010">
    <property type="entry name" value="DNA_brk_join_enz"/>
</dbReference>
<dbReference type="GO" id="GO:0015074">
    <property type="term" value="P:DNA integration"/>
    <property type="evidence" value="ECO:0007669"/>
    <property type="project" value="InterPro"/>
</dbReference>
<name>A0A239I907_9SPHN</name>
<sequence>MSPNHAARPPAWPGPRFQILTLSVPRYSRYVLDPAGACVRPLSVGLSALEGQLEPRTIDAYARALEWALTGWAGAQPRRVARLFHDVAQARAAVAAMLHALGGQLKPSRYGDGSYHVTGAPSPVALADRSHRSGAQPHRQARRIELALIALGHVYDQLILREIWRFPNPMRVDNAAALVRREAQASVRRGDAYLGYAGRQFVVLMPPPARPPRDWDFLAPRIVEAARAWPAGLAAATALTAACGNRIFEALALTLGDWSAFDFGNRIAASNKGSHGARTKILYLPARAREALVAYVETARRAQTGVSLAQARRLAADGRHDVLATMPLFLNAKGTAISYSLFADHYFRPTMRAIGLPGVTTHRLRREHALRALLKIRGLARDKAHEAAMIAIYAEMMGWRTGAAMVDHYAPQLREHDHQALAGLLYAVDPAGRDGAPPSTVPPPPADDPRIAQFLAGDD</sequence>
<organism evidence="3 4">
    <name type="scientific">Edaphosphingomonas laterariae</name>
    <dbReference type="NCBI Taxonomy" id="861865"/>
    <lineage>
        <taxon>Bacteria</taxon>
        <taxon>Pseudomonadati</taxon>
        <taxon>Pseudomonadota</taxon>
        <taxon>Alphaproteobacteria</taxon>
        <taxon>Sphingomonadales</taxon>
        <taxon>Rhizorhabdaceae</taxon>
        <taxon>Edaphosphingomonas</taxon>
    </lineage>
</organism>
<evidence type="ECO:0000313" key="4">
    <source>
        <dbReference type="Proteomes" id="UP000198281"/>
    </source>
</evidence>
<keyword evidence="4" id="KW-1185">Reference proteome</keyword>
<dbReference type="RefSeq" id="WP_089220651.1">
    <property type="nucleotide sequence ID" value="NZ_FZOS01000022.1"/>
</dbReference>
<accession>A0A239I907</accession>
<dbReference type="AlphaFoldDB" id="A0A239I907"/>
<dbReference type="GO" id="GO:0003677">
    <property type="term" value="F:DNA binding"/>
    <property type="evidence" value="ECO:0007669"/>
    <property type="project" value="InterPro"/>
</dbReference>
<evidence type="ECO:0000259" key="2">
    <source>
        <dbReference type="PROSITE" id="PS51898"/>
    </source>
</evidence>
<feature type="domain" description="Tyr recombinase" evidence="2">
    <location>
        <begin position="213"/>
        <end position="422"/>
    </location>
</feature>
<dbReference type="GO" id="GO:0006310">
    <property type="term" value="P:DNA recombination"/>
    <property type="evidence" value="ECO:0007669"/>
    <property type="project" value="UniProtKB-KW"/>
</dbReference>
<gene>
    <name evidence="3" type="ORF">SAMN06295912_12252</name>
</gene>
<proteinExistence type="predicted"/>
<dbReference type="OrthoDB" id="10010334at2"/>
<dbReference type="SUPFAM" id="SSF56349">
    <property type="entry name" value="DNA breaking-rejoining enzymes"/>
    <property type="match status" value="1"/>
</dbReference>
<dbReference type="InterPro" id="IPR002104">
    <property type="entry name" value="Integrase_catalytic"/>
</dbReference>
<keyword evidence="1" id="KW-0233">DNA recombination</keyword>
<dbReference type="EMBL" id="FZOS01000022">
    <property type="protein sequence ID" value="SNS89882.1"/>
    <property type="molecule type" value="Genomic_DNA"/>
</dbReference>
<protein>
    <recommendedName>
        <fullName evidence="2">Tyr recombinase domain-containing protein</fullName>
    </recommendedName>
</protein>
<reference evidence="4" key="1">
    <citation type="submission" date="2017-06" db="EMBL/GenBank/DDBJ databases">
        <authorList>
            <person name="Varghese N."/>
            <person name="Submissions S."/>
        </authorList>
    </citation>
    <scope>NUCLEOTIDE SEQUENCE [LARGE SCALE GENOMIC DNA]</scope>
    <source>
        <strain evidence="4">LNB2</strain>
    </source>
</reference>
<evidence type="ECO:0000256" key="1">
    <source>
        <dbReference type="ARBA" id="ARBA00023172"/>
    </source>
</evidence>
<dbReference type="Gene3D" id="1.10.443.10">
    <property type="entry name" value="Intergrase catalytic core"/>
    <property type="match status" value="1"/>
</dbReference>
<dbReference type="PROSITE" id="PS51898">
    <property type="entry name" value="TYR_RECOMBINASE"/>
    <property type="match status" value="1"/>
</dbReference>
<evidence type="ECO:0000313" key="3">
    <source>
        <dbReference type="EMBL" id="SNS89882.1"/>
    </source>
</evidence>
<dbReference type="InterPro" id="IPR013762">
    <property type="entry name" value="Integrase-like_cat_sf"/>
</dbReference>
<dbReference type="Proteomes" id="UP000198281">
    <property type="component" value="Unassembled WGS sequence"/>
</dbReference>